<dbReference type="SUPFAM" id="SSF117839">
    <property type="entry name" value="WWE domain"/>
    <property type="match status" value="1"/>
</dbReference>
<dbReference type="PROSITE" id="PS00518">
    <property type="entry name" value="ZF_RING_1"/>
    <property type="match status" value="1"/>
</dbReference>
<keyword evidence="4 12" id="KW-0963">Cytoplasm</keyword>
<evidence type="ECO:0000256" key="11">
    <source>
        <dbReference type="PROSITE-ProRule" id="PRU00175"/>
    </source>
</evidence>
<dbReference type="InterPro" id="IPR037197">
    <property type="entry name" value="WWE_dom_sf"/>
</dbReference>
<evidence type="ECO:0000256" key="5">
    <source>
        <dbReference type="ARBA" id="ARBA00022679"/>
    </source>
</evidence>
<evidence type="ECO:0000313" key="16">
    <source>
        <dbReference type="EMBL" id="RMX44318.1"/>
    </source>
</evidence>
<dbReference type="InterPro" id="IPR018123">
    <property type="entry name" value="WWE-dom_subgr"/>
</dbReference>
<feature type="compositionally biased region" description="Polar residues" evidence="13">
    <location>
        <begin position="230"/>
        <end position="256"/>
    </location>
</feature>
<proteinExistence type="predicted"/>
<comment type="subcellular location">
    <subcellularLocation>
        <location evidence="2 12">Cytoplasm</location>
        <location evidence="2 12">Cytosol</location>
    </subcellularLocation>
</comment>
<keyword evidence="6" id="KW-0879">Wnt signaling pathway</keyword>
<dbReference type="GO" id="GO:0006511">
    <property type="term" value="P:ubiquitin-dependent protein catabolic process"/>
    <property type="evidence" value="ECO:0007669"/>
    <property type="project" value="UniProtKB-UniRule"/>
</dbReference>
<comment type="function">
    <text evidence="12">E3 ubiquitin-protein ligase that specifically binds poly-ADP-ribosylated proteins and mediates their ubiquitination and subsequent degradation.</text>
</comment>
<feature type="domain" description="WWE" evidence="15">
    <location>
        <begin position="115"/>
        <end position="192"/>
    </location>
</feature>
<keyword evidence="5 12" id="KW-0808">Transferase</keyword>
<keyword evidence="7 12" id="KW-0479">Metal-binding</keyword>
<feature type="compositionally biased region" description="Polar residues" evidence="13">
    <location>
        <begin position="1"/>
        <end position="16"/>
    </location>
</feature>
<dbReference type="OrthoDB" id="10065815at2759"/>
<comment type="pathway">
    <text evidence="3 12">Protein modification; protein ubiquitination.</text>
</comment>
<dbReference type="InterPro" id="IPR017907">
    <property type="entry name" value="Znf_RING_CS"/>
</dbReference>
<evidence type="ECO:0000256" key="6">
    <source>
        <dbReference type="ARBA" id="ARBA00022687"/>
    </source>
</evidence>
<evidence type="ECO:0000256" key="10">
    <source>
        <dbReference type="ARBA" id="ARBA00022833"/>
    </source>
</evidence>
<dbReference type="EMBL" id="RCHS01003009">
    <property type="protein sequence ID" value="RMX44318.1"/>
    <property type="molecule type" value="Genomic_DNA"/>
</dbReference>
<evidence type="ECO:0000256" key="7">
    <source>
        <dbReference type="ARBA" id="ARBA00022723"/>
    </source>
</evidence>
<dbReference type="Gene3D" id="3.30.40.10">
    <property type="entry name" value="Zinc/RING finger domain, C3HC4 (zinc finger)"/>
    <property type="match status" value="1"/>
</dbReference>
<evidence type="ECO:0000259" key="15">
    <source>
        <dbReference type="PROSITE" id="PS50918"/>
    </source>
</evidence>
<dbReference type="Pfam" id="PF02825">
    <property type="entry name" value="WWE"/>
    <property type="match status" value="1"/>
</dbReference>
<dbReference type="InterPro" id="IPR044110">
    <property type="entry name" value="RING-HC_RNF146"/>
</dbReference>
<gene>
    <name evidence="16" type="ORF">pdam_00018857</name>
</gene>
<dbReference type="EC" id="2.3.2.27" evidence="12"/>
<reference evidence="16 17" key="1">
    <citation type="journal article" date="2018" name="Sci. Rep.">
        <title>Comparative analysis of the Pocillopora damicornis genome highlights role of immune system in coral evolution.</title>
        <authorList>
            <person name="Cunning R."/>
            <person name="Bay R.A."/>
            <person name="Gillette P."/>
            <person name="Baker A.C."/>
            <person name="Traylor-Knowles N."/>
        </authorList>
    </citation>
    <scope>NUCLEOTIDE SEQUENCE [LARGE SCALE GENOMIC DNA]</scope>
    <source>
        <strain evidence="16">RSMAS</strain>
        <tissue evidence="16">Whole animal</tissue>
    </source>
</reference>
<evidence type="ECO:0000256" key="2">
    <source>
        <dbReference type="ARBA" id="ARBA00004514"/>
    </source>
</evidence>
<dbReference type="GO" id="GO:0008270">
    <property type="term" value="F:zinc ion binding"/>
    <property type="evidence" value="ECO:0007669"/>
    <property type="project" value="UniProtKB-UniRule"/>
</dbReference>
<evidence type="ECO:0000256" key="12">
    <source>
        <dbReference type="RuleBase" id="RU367115"/>
    </source>
</evidence>
<feature type="region of interest" description="Disordered" evidence="13">
    <location>
        <begin position="1"/>
        <end position="26"/>
    </location>
</feature>
<evidence type="ECO:0000256" key="9">
    <source>
        <dbReference type="ARBA" id="ARBA00022786"/>
    </source>
</evidence>
<dbReference type="STRING" id="46731.A0A3M6TSQ3"/>
<dbReference type="SUPFAM" id="SSF57850">
    <property type="entry name" value="RING/U-box"/>
    <property type="match status" value="1"/>
</dbReference>
<keyword evidence="10 12" id="KW-0862">Zinc</keyword>
<evidence type="ECO:0000256" key="3">
    <source>
        <dbReference type="ARBA" id="ARBA00004906"/>
    </source>
</evidence>
<organism evidence="16 17">
    <name type="scientific">Pocillopora damicornis</name>
    <name type="common">Cauliflower coral</name>
    <name type="synonym">Millepora damicornis</name>
    <dbReference type="NCBI Taxonomy" id="46731"/>
    <lineage>
        <taxon>Eukaryota</taxon>
        <taxon>Metazoa</taxon>
        <taxon>Cnidaria</taxon>
        <taxon>Anthozoa</taxon>
        <taxon>Hexacorallia</taxon>
        <taxon>Scleractinia</taxon>
        <taxon>Astrocoeniina</taxon>
        <taxon>Pocilloporidae</taxon>
        <taxon>Pocillopora</taxon>
    </lineage>
</organism>
<dbReference type="UniPathway" id="UPA00143"/>
<dbReference type="PANTHER" id="PTHR13417:SF2">
    <property type="entry name" value="E3 UBIQUITIN-PROTEIN LIGASE RNF146"/>
    <property type="match status" value="1"/>
</dbReference>
<dbReference type="InterPro" id="IPR013083">
    <property type="entry name" value="Znf_RING/FYVE/PHD"/>
</dbReference>
<dbReference type="PROSITE" id="PS50918">
    <property type="entry name" value="WWE"/>
    <property type="match status" value="1"/>
</dbReference>
<dbReference type="InterPro" id="IPR033509">
    <property type="entry name" value="RNF146"/>
</dbReference>
<evidence type="ECO:0000256" key="8">
    <source>
        <dbReference type="ARBA" id="ARBA00022771"/>
    </source>
</evidence>
<dbReference type="Pfam" id="PF13639">
    <property type="entry name" value="zf-RING_2"/>
    <property type="match status" value="1"/>
</dbReference>
<dbReference type="SMART" id="SM00184">
    <property type="entry name" value="RING"/>
    <property type="match status" value="1"/>
</dbReference>
<sequence>MAEATVNSAENRTESSILLEETEKPSTEGFSEDVVIQTIEEMDHNPDCSVCLQSCFYPVKLPCGHIFCFLCIKGVILRSKRCALCRHSLSVDYLENPTLIKVVEEVNKEEKAAKSKEKSCDENDADEFVWYYEGRNGWWSYDEKTSPELEKSFKSGQRSCTLLIAGFLYVIDFENMFQTRKNEPGRRRRIKRDKKDVESKGVAGIRIPATSRLNPTAPTPTLDPIATDKGGNTENQPESEQSSTELATNDTTQTSEESAEQAGDTSDTDSVATRSIVTEDVVPSKVGTQLSQENGKGKEN</sequence>
<evidence type="ECO:0000256" key="13">
    <source>
        <dbReference type="SAM" id="MobiDB-lite"/>
    </source>
</evidence>
<feature type="region of interest" description="Disordered" evidence="13">
    <location>
        <begin position="181"/>
        <end position="300"/>
    </location>
</feature>
<feature type="compositionally biased region" description="Polar residues" evidence="13">
    <location>
        <begin position="263"/>
        <end position="276"/>
    </location>
</feature>
<dbReference type="PANTHER" id="PTHR13417">
    <property type="entry name" value="E3 UBIQUITIN-PROTEIN LIGASE RNF146"/>
    <property type="match status" value="1"/>
</dbReference>
<dbReference type="GO" id="GO:0072572">
    <property type="term" value="F:poly-ADP-D-ribose binding"/>
    <property type="evidence" value="ECO:0007669"/>
    <property type="project" value="UniProtKB-UniRule"/>
</dbReference>
<comment type="PTM">
    <text evidence="12">Ubiquitinated; autoubiquitinated.</text>
</comment>
<evidence type="ECO:0000256" key="4">
    <source>
        <dbReference type="ARBA" id="ARBA00022490"/>
    </source>
</evidence>
<dbReference type="InterPro" id="IPR001841">
    <property type="entry name" value="Znf_RING"/>
</dbReference>
<dbReference type="GO" id="GO:0051865">
    <property type="term" value="P:protein autoubiquitination"/>
    <property type="evidence" value="ECO:0007669"/>
    <property type="project" value="UniProtKB-UniRule"/>
</dbReference>
<dbReference type="GO" id="GO:0061630">
    <property type="term" value="F:ubiquitin protein ligase activity"/>
    <property type="evidence" value="ECO:0007669"/>
    <property type="project" value="UniProtKB-UniRule"/>
</dbReference>
<protein>
    <recommendedName>
        <fullName evidence="12">E3 ubiquitin-protein ligase</fullName>
        <ecNumber evidence="12">2.3.2.27</ecNumber>
    </recommendedName>
</protein>
<dbReference type="AlphaFoldDB" id="A0A3M6TSQ3"/>
<evidence type="ECO:0000256" key="1">
    <source>
        <dbReference type="ARBA" id="ARBA00000900"/>
    </source>
</evidence>
<evidence type="ECO:0000259" key="14">
    <source>
        <dbReference type="PROSITE" id="PS50089"/>
    </source>
</evidence>
<dbReference type="GO" id="GO:0005634">
    <property type="term" value="C:nucleus"/>
    <property type="evidence" value="ECO:0007669"/>
    <property type="project" value="TreeGrafter"/>
</dbReference>
<comment type="domain">
    <text evidence="12">The WWE domain mediates non-covalent poly(ADP-ribose)-binding.</text>
</comment>
<dbReference type="GO" id="GO:0005829">
    <property type="term" value="C:cytosol"/>
    <property type="evidence" value="ECO:0007669"/>
    <property type="project" value="UniProtKB-SubCell"/>
</dbReference>
<dbReference type="Gene3D" id="3.30.720.50">
    <property type="match status" value="1"/>
</dbReference>
<feature type="domain" description="RING-type" evidence="14">
    <location>
        <begin position="48"/>
        <end position="86"/>
    </location>
</feature>
<dbReference type="PROSITE" id="PS50089">
    <property type="entry name" value="ZF_RING_2"/>
    <property type="match status" value="1"/>
</dbReference>
<name>A0A3M6TSQ3_POCDA</name>
<dbReference type="SMART" id="SM00678">
    <property type="entry name" value="WWE"/>
    <property type="match status" value="1"/>
</dbReference>
<keyword evidence="17" id="KW-1185">Reference proteome</keyword>
<accession>A0A3M6TSQ3</accession>
<dbReference type="Proteomes" id="UP000275408">
    <property type="component" value="Unassembled WGS sequence"/>
</dbReference>
<dbReference type="InterPro" id="IPR004170">
    <property type="entry name" value="WWE_dom"/>
</dbReference>
<keyword evidence="8 11" id="KW-0863">Zinc-finger</keyword>
<dbReference type="GO" id="GO:0016055">
    <property type="term" value="P:Wnt signaling pathway"/>
    <property type="evidence" value="ECO:0007669"/>
    <property type="project" value="UniProtKB-KW"/>
</dbReference>
<dbReference type="CDD" id="cd16546">
    <property type="entry name" value="RING-HC_RNF146"/>
    <property type="match status" value="1"/>
</dbReference>
<evidence type="ECO:0000313" key="17">
    <source>
        <dbReference type="Proteomes" id="UP000275408"/>
    </source>
</evidence>
<dbReference type="FunFam" id="3.30.720.50:FF:000003">
    <property type="entry name" value="E3 ubiquitin-protein ligase RNF146"/>
    <property type="match status" value="1"/>
</dbReference>
<keyword evidence="9 12" id="KW-0833">Ubl conjugation pathway</keyword>
<comment type="catalytic activity">
    <reaction evidence="1 12">
        <text>S-ubiquitinyl-[E2 ubiquitin-conjugating enzyme]-L-cysteine + [acceptor protein]-L-lysine = [E2 ubiquitin-conjugating enzyme]-L-cysteine + N(6)-ubiquitinyl-[acceptor protein]-L-lysine.</text>
        <dbReference type="EC" id="2.3.2.27"/>
    </reaction>
</comment>
<comment type="caution">
    <text evidence="16">The sequence shown here is derived from an EMBL/GenBank/DDBJ whole genome shotgun (WGS) entry which is preliminary data.</text>
</comment>